<dbReference type="Pfam" id="PF05618">
    <property type="entry name" value="Zn_protease"/>
    <property type="match status" value="1"/>
</dbReference>
<dbReference type="PANTHER" id="PTHR38037:SF1">
    <property type="entry name" value="ATP-DEPENDENT ZINC PROTEASE DOMAIN-CONTAINING PROTEIN-RELATED"/>
    <property type="match status" value="1"/>
</dbReference>
<sequence length="159" mass="17971">MRMSATISSTPRCLGWREWVALPQLGIDRIKCKVDTGARTSALHAFYSEPYHDADGRPRVRFRLHPDQDDTARVVECDAPVIDARVVSDSGGHRERRLVIQTPVVIGAWVMPIELTLTNRDTMHFRMLLGRTAMHHRFLVDPTRSFLAANPSTTPESLP</sequence>
<dbReference type="AlphaFoldDB" id="A0A1D8K6X2"/>
<evidence type="ECO:0000259" key="1">
    <source>
        <dbReference type="Pfam" id="PF05618"/>
    </source>
</evidence>
<gene>
    <name evidence="2" type="ORF">BJI67_06175</name>
</gene>
<dbReference type="InterPro" id="IPR008503">
    <property type="entry name" value="Asp_endopeptidase"/>
</dbReference>
<protein>
    <submittedName>
        <fullName evidence="2">Ribosomal protein S6 modification protein</fullName>
    </submittedName>
</protein>
<dbReference type="SUPFAM" id="SSF50630">
    <property type="entry name" value="Acid proteases"/>
    <property type="match status" value="1"/>
</dbReference>
<dbReference type="KEGG" id="aaeo:BJI67_06175"/>
<feature type="domain" description="Retropepsin-like aspartic endopeptidase" evidence="1">
    <location>
        <begin position="14"/>
        <end position="149"/>
    </location>
</feature>
<evidence type="ECO:0000313" key="3">
    <source>
        <dbReference type="Proteomes" id="UP000095342"/>
    </source>
</evidence>
<dbReference type="InterPro" id="IPR021109">
    <property type="entry name" value="Peptidase_aspartic_dom_sf"/>
</dbReference>
<dbReference type="EMBL" id="CP017448">
    <property type="protein sequence ID" value="AOV16704.1"/>
    <property type="molecule type" value="Genomic_DNA"/>
</dbReference>
<dbReference type="Proteomes" id="UP000095342">
    <property type="component" value="Chromosome"/>
</dbReference>
<dbReference type="Gene3D" id="2.40.70.10">
    <property type="entry name" value="Acid Proteases"/>
    <property type="match status" value="1"/>
</dbReference>
<proteinExistence type="predicted"/>
<evidence type="ECO:0000313" key="2">
    <source>
        <dbReference type="EMBL" id="AOV16704.1"/>
    </source>
</evidence>
<keyword evidence="3" id="KW-1185">Reference proteome</keyword>
<dbReference type="PANTHER" id="PTHR38037">
    <property type="entry name" value="ZN_PROTEASE DOMAIN-CONTAINING PROTEIN"/>
    <property type="match status" value="1"/>
</dbReference>
<name>A0A1D8K6X2_9GAMM</name>
<accession>A0A1D8K6X2</accession>
<reference evidence="2 3" key="1">
    <citation type="submission" date="2016-09" db="EMBL/GenBank/DDBJ databases">
        <title>Acidihalobacter prosperus V6 (DSM14174).</title>
        <authorList>
            <person name="Khaleque H.N."/>
            <person name="Ramsay J.P."/>
            <person name="Murphy R.J.T."/>
            <person name="Kaksonen A.H."/>
            <person name="Boxall N.J."/>
            <person name="Watkin E.L.J."/>
        </authorList>
    </citation>
    <scope>NUCLEOTIDE SEQUENCE [LARGE SCALE GENOMIC DNA]</scope>
    <source>
        <strain evidence="2 3">V6</strain>
    </source>
</reference>
<organism evidence="2 3">
    <name type="scientific">Acidihalobacter aeolianus</name>
    <dbReference type="NCBI Taxonomy" id="2792603"/>
    <lineage>
        <taxon>Bacteria</taxon>
        <taxon>Pseudomonadati</taxon>
        <taxon>Pseudomonadota</taxon>
        <taxon>Gammaproteobacteria</taxon>
        <taxon>Chromatiales</taxon>
        <taxon>Ectothiorhodospiraceae</taxon>
        <taxon>Acidihalobacter</taxon>
    </lineage>
</organism>